<gene>
    <name evidence="2" type="ORF">AVDCRST_MAG64-3762</name>
</gene>
<organism evidence="2">
    <name type="scientific">uncultured Phycisphaerae bacterium</name>
    <dbReference type="NCBI Taxonomy" id="904963"/>
    <lineage>
        <taxon>Bacteria</taxon>
        <taxon>Pseudomonadati</taxon>
        <taxon>Planctomycetota</taxon>
        <taxon>Phycisphaerae</taxon>
        <taxon>environmental samples</taxon>
    </lineage>
</organism>
<dbReference type="EMBL" id="CADCUQ010000872">
    <property type="protein sequence ID" value="CAA9435335.1"/>
    <property type="molecule type" value="Genomic_DNA"/>
</dbReference>
<feature type="non-terminal residue" evidence="2">
    <location>
        <position position="155"/>
    </location>
</feature>
<accession>A0A6J4Q5S1</accession>
<evidence type="ECO:0000256" key="1">
    <source>
        <dbReference type="SAM" id="MobiDB-lite"/>
    </source>
</evidence>
<reference evidence="2" key="1">
    <citation type="submission" date="2020-02" db="EMBL/GenBank/DDBJ databases">
        <authorList>
            <person name="Meier V. D."/>
        </authorList>
    </citation>
    <scope>NUCLEOTIDE SEQUENCE</scope>
    <source>
        <strain evidence="2">AVDCRST_MAG64</strain>
    </source>
</reference>
<feature type="region of interest" description="Disordered" evidence="1">
    <location>
        <begin position="17"/>
        <end position="47"/>
    </location>
</feature>
<name>A0A6J4Q5S1_9BACT</name>
<dbReference type="AlphaFoldDB" id="A0A6J4Q5S1"/>
<sequence>MTALAPAWAALVALPGAGGCARPKQEATLPEMPAAEQEPEVPQGDYRGEALDGLAASLEERSGELPGRTPEDHRARMHEFFGTVVEVLPILEGPEPSGAFRQQLRTVQSARYRLAPDAGGGPSPEPTIDAGLRGAYAALNSIGRDEPYAGQSMAQ</sequence>
<evidence type="ECO:0000313" key="2">
    <source>
        <dbReference type="EMBL" id="CAA9435335.1"/>
    </source>
</evidence>
<protein>
    <submittedName>
        <fullName evidence="2">Uncharacterized protein</fullName>
    </submittedName>
</protein>
<proteinExistence type="predicted"/>